<keyword evidence="3" id="KW-0732">Signal</keyword>
<feature type="signal peptide" evidence="3">
    <location>
        <begin position="1"/>
        <end position="20"/>
    </location>
</feature>
<feature type="region of interest" description="Disordered" evidence="2">
    <location>
        <begin position="270"/>
        <end position="292"/>
    </location>
</feature>
<dbReference type="PATRIC" id="fig|1736674.3.peg.3400"/>
<evidence type="ECO:0000256" key="2">
    <source>
        <dbReference type="SAM" id="MobiDB-lite"/>
    </source>
</evidence>
<keyword evidence="1 5" id="KW-0413">Isomerase</keyword>
<feature type="domain" description="PpiC" evidence="4">
    <location>
        <begin position="122"/>
        <end position="221"/>
    </location>
</feature>
<dbReference type="KEGG" id="ahz:APS56_16590"/>
<dbReference type="Pfam" id="PF13616">
    <property type="entry name" value="Rotamase_3"/>
    <property type="match status" value="1"/>
</dbReference>
<feature type="chain" id="PRO_5007779152" evidence="3">
    <location>
        <begin position="21"/>
        <end position="651"/>
    </location>
</feature>
<dbReference type="Gene3D" id="3.10.50.40">
    <property type="match status" value="2"/>
</dbReference>
<feature type="domain" description="PpiC" evidence="4">
    <location>
        <begin position="226"/>
        <end position="328"/>
    </location>
</feature>
<dbReference type="SUPFAM" id="SSF54534">
    <property type="entry name" value="FKBP-like"/>
    <property type="match status" value="2"/>
</dbReference>
<evidence type="ECO:0000259" key="4">
    <source>
        <dbReference type="PROSITE" id="PS50198"/>
    </source>
</evidence>
<dbReference type="OrthoDB" id="14196at2"/>
<gene>
    <name evidence="5" type="ORF">APS56_16590</name>
</gene>
<organism evidence="5 6">
    <name type="scientific">Pseudalgibacter alginicilyticus</name>
    <dbReference type="NCBI Taxonomy" id="1736674"/>
    <lineage>
        <taxon>Bacteria</taxon>
        <taxon>Pseudomonadati</taxon>
        <taxon>Bacteroidota</taxon>
        <taxon>Flavobacteriia</taxon>
        <taxon>Flavobacteriales</taxon>
        <taxon>Flavobacteriaceae</taxon>
        <taxon>Pseudalgibacter</taxon>
    </lineage>
</organism>
<keyword evidence="6" id="KW-1185">Reference proteome</keyword>
<dbReference type="GO" id="GO:0003755">
    <property type="term" value="F:peptidyl-prolyl cis-trans isomerase activity"/>
    <property type="evidence" value="ECO:0007669"/>
    <property type="project" value="UniProtKB-KW"/>
</dbReference>
<dbReference type="InterPro" id="IPR050245">
    <property type="entry name" value="PrsA_foldase"/>
</dbReference>
<evidence type="ECO:0000313" key="6">
    <source>
        <dbReference type="Proteomes" id="UP000057981"/>
    </source>
</evidence>
<dbReference type="EMBL" id="CP012898">
    <property type="protein sequence ID" value="ALJ06654.1"/>
    <property type="molecule type" value="Genomic_DNA"/>
</dbReference>
<evidence type="ECO:0000256" key="1">
    <source>
        <dbReference type="PROSITE-ProRule" id="PRU00278"/>
    </source>
</evidence>
<name>A0A0N7HYZ8_9FLAO</name>
<dbReference type="InterPro" id="IPR023058">
    <property type="entry name" value="PPIase_PpiC_CS"/>
</dbReference>
<sequence length="651" mass="74976">MTFKYSLTFILILFLSHINAQKTEDLVLFTVDGTPVYTSEFLRVYNKNIDLVQDESQKDVDGYLTLFTNYKLKLKEAKALGLDENPSYLRELETYKKQLSKSFLTDNQVTDALVKEAYNRVSKEVKANHILVRVSENASPKDTLEAYNKALKLRNRTLEEGFENVRKEVHNGQTIFGEELGYFTGFKMVYDFENAAFNTKVNEISMPFRTRFGYHFIKVFDVRNSRGEVTVAHIMIGKQQKGTTAGTPESRIQDIYKKLQQGEDFESLAKQFSDDKSSSEKGGVLSPFSGGQLSSQEFEDAAFSLNEVGDISKPIQSKFGWHIIKLLNKRPIPAFEEMKSELEAKVKRDERSKLIDDALFLKLRKQYNIDNAQPELDYFVSILNDDYYKRAWTLPADFDNNKPLVKINDRQLTYKDFGSFLLESQGNITSKTTYDILVSKQYETFLNKNLVKYQEDNLENDNPDFAHILSEYRDGLLLFDLMETTIWNVAKTDSTDIQNFYENHKKDYTFPKRIEGVVASSANKKVAKKVGKLLEKKMTPEQIKKLVNNNGEVNIIFTSGIMDSKHQALPPKYKFEKGISKIYNYNNSYIVVQANDVLAETQKTFEEAKGSVSSDYQVYKENNWLATLKEKYKVTINQEALNAVRAQIKNQ</sequence>
<reference evidence="5 6" key="1">
    <citation type="submission" date="2015-10" db="EMBL/GenBank/DDBJ databases">
        <authorList>
            <person name="Gilbert D.G."/>
        </authorList>
    </citation>
    <scope>NUCLEOTIDE SEQUENCE [LARGE SCALE GENOMIC DNA]</scope>
    <source>
        <strain evidence="6">HZ-22</strain>
    </source>
</reference>
<protein>
    <submittedName>
        <fullName evidence="5">Peptidylprolyl isomerase</fullName>
    </submittedName>
</protein>
<dbReference type="PANTHER" id="PTHR47245">
    <property type="entry name" value="PEPTIDYLPROLYL ISOMERASE"/>
    <property type="match status" value="1"/>
</dbReference>
<dbReference type="PROSITE" id="PS01096">
    <property type="entry name" value="PPIC_PPIASE_1"/>
    <property type="match status" value="1"/>
</dbReference>
<dbReference type="PROSITE" id="PS50198">
    <property type="entry name" value="PPIC_PPIASE_2"/>
    <property type="match status" value="2"/>
</dbReference>
<keyword evidence="1" id="KW-0697">Rotamase</keyword>
<dbReference type="AlphaFoldDB" id="A0A0N7HYZ8"/>
<dbReference type="InterPro" id="IPR000297">
    <property type="entry name" value="PPIase_PpiC"/>
</dbReference>
<dbReference type="RefSeq" id="WP_054731000.1">
    <property type="nucleotide sequence ID" value="NZ_CP012898.1"/>
</dbReference>
<dbReference type="PANTHER" id="PTHR47245:SF2">
    <property type="entry name" value="PEPTIDYL-PROLYL CIS-TRANS ISOMERASE HP_0175-RELATED"/>
    <property type="match status" value="1"/>
</dbReference>
<dbReference type="STRING" id="1736674.APS56_16590"/>
<dbReference type="Proteomes" id="UP000057981">
    <property type="component" value="Chromosome"/>
</dbReference>
<evidence type="ECO:0000313" key="5">
    <source>
        <dbReference type="EMBL" id="ALJ06654.1"/>
    </source>
</evidence>
<proteinExistence type="predicted"/>
<dbReference type="Pfam" id="PF00639">
    <property type="entry name" value="Rotamase"/>
    <property type="match status" value="1"/>
</dbReference>
<dbReference type="InterPro" id="IPR046357">
    <property type="entry name" value="PPIase_dom_sf"/>
</dbReference>
<evidence type="ECO:0000256" key="3">
    <source>
        <dbReference type="SAM" id="SignalP"/>
    </source>
</evidence>
<accession>A0A0N7HYZ8</accession>